<dbReference type="InterPro" id="IPR027417">
    <property type="entry name" value="P-loop_NTPase"/>
</dbReference>
<feature type="region of interest" description="Disordered" evidence="1">
    <location>
        <begin position="595"/>
        <end position="621"/>
    </location>
</feature>
<feature type="region of interest" description="Disordered" evidence="1">
    <location>
        <begin position="291"/>
        <end position="344"/>
    </location>
</feature>
<dbReference type="Gene3D" id="1.10.8.80">
    <property type="entry name" value="Magnesium chelatase subunit I, C-Terminal domain"/>
    <property type="match status" value="1"/>
</dbReference>
<feature type="compositionally biased region" description="Pro residues" evidence="1">
    <location>
        <begin position="292"/>
        <end position="313"/>
    </location>
</feature>
<evidence type="ECO:0000259" key="2">
    <source>
        <dbReference type="PROSITE" id="PS50234"/>
    </source>
</evidence>
<reference evidence="3" key="1">
    <citation type="journal article" date="2014" name="Int. J. Syst. Evol. Microbiol.">
        <title>Complete genome sequence of Corynebacterium casei LMG S-19264T (=DSM 44701T), isolated from a smear-ripened cheese.</title>
        <authorList>
            <consortium name="US DOE Joint Genome Institute (JGI-PGF)"/>
            <person name="Walter F."/>
            <person name="Albersmeier A."/>
            <person name="Kalinowski J."/>
            <person name="Ruckert C."/>
        </authorList>
    </citation>
    <scope>NUCLEOTIDE SEQUENCE</scope>
    <source>
        <strain evidence="3">JCM 14371</strain>
    </source>
</reference>
<evidence type="ECO:0000313" key="4">
    <source>
        <dbReference type="Proteomes" id="UP000635726"/>
    </source>
</evidence>
<accession>A0A917PAT0</accession>
<dbReference type="InterPro" id="IPR011704">
    <property type="entry name" value="ATPase_dyneun-rel_AAA"/>
</dbReference>
<dbReference type="InterPro" id="IPR041628">
    <property type="entry name" value="ChlI/MoxR_AAA_lid"/>
</dbReference>
<dbReference type="Pfam" id="PF07728">
    <property type="entry name" value="AAA_5"/>
    <property type="match status" value="1"/>
</dbReference>
<dbReference type="Pfam" id="PF17863">
    <property type="entry name" value="AAA_lid_2"/>
    <property type="match status" value="1"/>
</dbReference>
<dbReference type="SMART" id="SM00327">
    <property type="entry name" value="VWA"/>
    <property type="match status" value="1"/>
</dbReference>
<dbReference type="PROSITE" id="PS50234">
    <property type="entry name" value="VWFA"/>
    <property type="match status" value="1"/>
</dbReference>
<evidence type="ECO:0000313" key="3">
    <source>
        <dbReference type="EMBL" id="GGJ68672.1"/>
    </source>
</evidence>
<dbReference type="AlphaFoldDB" id="A0A917PAT0"/>
<dbReference type="InterPro" id="IPR036465">
    <property type="entry name" value="vWFA_dom_sf"/>
</dbReference>
<proteinExistence type="predicted"/>
<protein>
    <submittedName>
        <fullName evidence="3">Magnesium chelatase</fullName>
    </submittedName>
</protein>
<dbReference type="Gene3D" id="3.40.50.300">
    <property type="entry name" value="P-loop containing nucleotide triphosphate hydrolases"/>
    <property type="match status" value="1"/>
</dbReference>
<name>A0A917PAT0_9DEIO</name>
<dbReference type="PANTHER" id="PTHR35023">
    <property type="entry name" value="CHELATASE-RELATED"/>
    <property type="match status" value="1"/>
</dbReference>
<dbReference type="InterPro" id="IPR052989">
    <property type="entry name" value="Mg-chelatase_DI-like"/>
</dbReference>
<dbReference type="InterPro" id="IPR003593">
    <property type="entry name" value="AAA+_ATPase"/>
</dbReference>
<gene>
    <name evidence="3" type="ORF">GCM10008939_11430</name>
</gene>
<dbReference type="PANTHER" id="PTHR35023:SF1">
    <property type="entry name" value="MG-PROTOPORPHYRIN IX CHELATASE"/>
    <property type="match status" value="1"/>
</dbReference>
<evidence type="ECO:0000256" key="1">
    <source>
        <dbReference type="SAM" id="MobiDB-lite"/>
    </source>
</evidence>
<feature type="compositionally biased region" description="Polar residues" evidence="1">
    <location>
        <begin position="315"/>
        <end position="324"/>
    </location>
</feature>
<dbReference type="SUPFAM" id="SSF52540">
    <property type="entry name" value="P-loop containing nucleoside triphosphate hydrolases"/>
    <property type="match status" value="1"/>
</dbReference>
<dbReference type="Proteomes" id="UP000635726">
    <property type="component" value="Unassembled WGS sequence"/>
</dbReference>
<reference evidence="3" key="2">
    <citation type="submission" date="2020-09" db="EMBL/GenBank/DDBJ databases">
        <authorList>
            <person name="Sun Q."/>
            <person name="Ohkuma M."/>
        </authorList>
    </citation>
    <scope>NUCLEOTIDE SEQUENCE</scope>
    <source>
        <strain evidence="3">JCM 14371</strain>
    </source>
</reference>
<dbReference type="InterPro" id="IPR002035">
    <property type="entry name" value="VWF_A"/>
</dbReference>
<dbReference type="EMBL" id="BMOE01000003">
    <property type="protein sequence ID" value="GGJ68672.1"/>
    <property type="molecule type" value="Genomic_DNA"/>
</dbReference>
<feature type="region of interest" description="Disordered" evidence="1">
    <location>
        <begin position="368"/>
        <end position="394"/>
    </location>
</feature>
<dbReference type="SUPFAM" id="SSF53300">
    <property type="entry name" value="vWA-like"/>
    <property type="match status" value="1"/>
</dbReference>
<dbReference type="Gene3D" id="3.40.50.410">
    <property type="entry name" value="von Willebrand factor, type A domain"/>
    <property type="match status" value="1"/>
</dbReference>
<dbReference type="CDD" id="cd00009">
    <property type="entry name" value="AAA"/>
    <property type="match status" value="1"/>
</dbReference>
<dbReference type="SMART" id="SM00382">
    <property type="entry name" value="AAA"/>
    <property type="match status" value="1"/>
</dbReference>
<feature type="domain" description="VWFA" evidence="2">
    <location>
        <begin position="433"/>
        <end position="572"/>
    </location>
</feature>
<keyword evidence="4" id="KW-1185">Reference proteome</keyword>
<organism evidence="3 4">
    <name type="scientific">Deinococcus aquiradiocola</name>
    <dbReference type="NCBI Taxonomy" id="393059"/>
    <lineage>
        <taxon>Bacteria</taxon>
        <taxon>Thermotogati</taxon>
        <taxon>Deinococcota</taxon>
        <taxon>Deinococci</taxon>
        <taxon>Deinococcales</taxon>
        <taxon>Deinococcaceae</taxon>
        <taxon>Deinococcus</taxon>
    </lineage>
</organism>
<dbReference type="Pfam" id="PF13519">
    <property type="entry name" value="VWA_2"/>
    <property type="match status" value="1"/>
</dbReference>
<dbReference type="GO" id="GO:0005524">
    <property type="term" value="F:ATP binding"/>
    <property type="evidence" value="ECO:0007669"/>
    <property type="project" value="InterPro"/>
</dbReference>
<dbReference type="RefSeq" id="WP_188961331.1">
    <property type="nucleotide sequence ID" value="NZ_BMOE01000003.1"/>
</dbReference>
<dbReference type="GO" id="GO:0016887">
    <property type="term" value="F:ATP hydrolysis activity"/>
    <property type="evidence" value="ECO:0007669"/>
    <property type="project" value="InterPro"/>
</dbReference>
<comment type="caution">
    <text evidence="3">The sequence shown here is derived from an EMBL/GenBank/DDBJ whole genome shotgun (WGS) entry which is preliminary data.</text>
</comment>
<sequence>MTPPSAQSAHRPPLYPFAALVGQETLRLALLLCAADPSLGVLLRGDKGAAKSTAARALAELLPAGSPFVNLPVGATEDRLLGGLDLERALRGESALKPGLLTRAHGGVLYVDEVNLLPAHLIDALLDVAASGVNVLEREGFSEAHAARFVLLGSMNPEEGALRPQLLDRFALTVEVRAPDEVSVRREVLARRLAFDADPHAFRAGWARAQEELAAQVAAARAAMGGVTVPDVLLTRVAEDVCRHGVTSLRADLALVRAARAHAALHLRGEVSGEDVDAVLPLVLAHRLPSGSVPPPALRPPPPPPPSPPPPQAPQETPNETLPSPGQRDPLPPDDSPEPLAQGPDERVFAPLAQDAPDLAVRAAERHTGRLALSSAPTGDTARGRTVRSVPDPEPRELDVRASLHAALARSGRPALTRDALRGRVREEVGGRLLLLLIDASGSHAQGERMRAVKGAALSLLAALTSGERAAVVAFRGAGAELLCPPTAQHGQARAALEFLPTGGRTPLAQALTLAADLLQDLSPPGGSVALFTDGRANVPLPGGQDPWQDSLGAATHLRDVASHLGVALTVIDTELGPHSLGRAAPLASALGADLHPLHPDHTTHTGGAATHADPARMEHS</sequence>